<dbReference type="InterPro" id="IPR043145">
    <property type="entry name" value="Znf_ZZ_sf"/>
</dbReference>
<accession>A0A232LTX0</accession>
<feature type="repeat" description="ANK" evidence="6">
    <location>
        <begin position="954"/>
        <end position="986"/>
    </location>
</feature>
<feature type="repeat" description="ANK" evidence="6">
    <location>
        <begin position="1131"/>
        <end position="1163"/>
    </location>
</feature>
<dbReference type="InterPro" id="IPR036770">
    <property type="entry name" value="Ankyrin_rpt-contain_sf"/>
</dbReference>
<keyword evidence="1" id="KW-0479">Metal-binding</keyword>
<dbReference type="Pfam" id="PF24883">
    <property type="entry name" value="NPHP3_N"/>
    <property type="match status" value="1"/>
</dbReference>
<reference evidence="9 10" key="1">
    <citation type="journal article" date="2015" name="Environ. Microbiol.">
        <title>Metagenome sequence of Elaphomyces granulatus from sporocarp tissue reveals Ascomycota ectomycorrhizal fingerprints of genome expansion and a Proteobacteria-rich microbiome.</title>
        <authorList>
            <person name="Quandt C.A."/>
            <person name="Kohler A."/>
            <person name="Hesse C.N."/>
            <person name="Sharpton T.J."/>
            <person name="Martin F."/>
            <person name="Spatafora J.W."/>
        </authorList>
    </citation>
    <scope>NUCLEOTIDE SEQUENCE [LARGE SCALE GENOMIC DNA]</scope>
    <source>
        <strain evidence="9 10">OSC145934</strain>
    </source>
</reference>
<dbReference type="Pfam" id="PF00023">
    <property type="entry name" value="Ank"/>
    <property type="match status" value="3"/>
</dbReference>
<feature type="repeat" description="ANK" evidence="6">
    <location>
        <begin position="1267"/>
        <end position="1299"/>
    </location>
</feature>
<dbReference type="OrthoDB" id="4311069at2759"/>
<comment type="caution">
    <text evidence="9">The sequence shown here is derived from an EMBL/GenBank/DDBJ whole genome shotgun (WGS) entry which is preliminary data.</text>
</comment>
<dbReference type="SUPFAM" id="SSF57850">
    <property type="entry name" value="RING/U-box"/>
    <property type="match status" value="1"/>
</dbReference>
<organism evidence="9 10">
    <name type="scientific">Elaphomyces granulatus</name>
    <dbReference type="NCBI Taxonomy" id="519963"/>
    <lineage>
        <taxon>Eukaryota</taxon>
        <taxon>Fungi</taxon>
        <taxon>Dikarya</taxon>
        <taxon>Ascomycota</taxon>
        <taxon>Pezizomycotina</taxon>
        <taxon>Eurotiomycetes</taxon>
        <taxon>Eurotiomycetidae</taxon>
        <taxon>Eurotiales</taxon>
        <taxon>Elaphomycetaceae</taxon>
        <taxon>Elaphomyces</taxon>
    </lineage>
</organism>
<dbReference type="SUPFAM" id="SSF48403">
    <property type="entry name" value="Ankyrin repeat"/>
    <property type="match status" value="3"/>
</dbReference>
<evidence type="ECO:0000313" key="9">
    <source>
        <dbReference type="EMBL" id="OXV07603.1"/>
    </source>
</evidence>
<dbReference type="InterPro" id="IPR050889">
    <property type="entry name" value="Dendritic_Spine_Reg/Scaffold"/>
</dbReference>
<protein>
    <recommendedName>
        <fullName evidence="8">ZZ-type domain-containing protein</fullName>
    </recommendedName>
</protein>
<feature type="repeat" description="ANK" evidence="6">
    <location>
        <begin position="1227"/>
        <end position="1259"/>
    </location>
</feature>
<keyword evidence="10" id="KW-1185">Reference proteome</keyword>
<feature type="domain" description="ZZ-type" evidence="8">
    <location>
        <begin position="1668"/>
        <end position="1694"/>
    </location>
</feature>
<dbReference type="PROSITE" id="PS50297">
    <property type="entry name" value="ANK_REP_REGION"/>
    <property type="match status" value="10"/>
</dbReference>
<evidence type="ECO:0000256" key="4">
    <source>
        <dbReference type="ARBA" id="ARBA00022833"/>
    </source>
</evidence>
<dbReference type="PANTHER" id="PTHR24166:SF48">
    <property type="entry name" value="PROTEIN VAPYRIN"/>
    <property type="match status" value="1"/>
</dbReference>
<sequence length="1734" mass="192975">MSKSCSTENSTSSDHRVPTISGHTARRLSHSISNGLLLLWLEDECPVTDVLTDYDVIVVHGLLGERNLPWKNRGSGDSSWMSRRCWEGKRVFSFGYDMHRILVGSQTRKAVRKQAFRLLDDLKVYRENDTKRRPIAFLAHDIGGIIVKDALVAAGLYATTYGDIFDYSRFLIFYGYPHRSNGIIDMENRIARFLFRYFEESKLGNSVTVASTKSLAAAVTEINGLFLEAKFVLRTHVISVYADVNQERIEMDSVFDVFCGTLGLPFERQIMCSCDDGAKIFRNPQKMRAQLTPDARTLGFERIFLSLAPPIFTFSTAHSPDHPFSWITSTKAYESWLSSSDPGLLYVYGSHGAQDASEYIFYSLDEGCQNSEQNDIVVYFTFNGNDIRYRRVGDMLRIFLSQMINHYPTLAEFVRIQFEHLRQDRAYNEFDFLSWFEYFRARGQIDDVTCVINYFDDCDGPSRSAFLKLFSHIAKVQERSPLRIIVTTRQPGGLAGELSGWPVLDLDNDKPDRAGTLLEDSKQDTESYSSHLPRLPRLSIGKDLVEEQVVEIDEADPGVRWVILEQHRLRDASVFDTLLQFGSVANISLKSILDLVLQSAPDPDLAWNILLWSSYAVRSLTVWELSTAVFLRSREDNGLKANASADFIEGIVDKINTWFAGVLKVVDNEVRIQDAEARQPLRELIADKFKSQSPDKRMALTCLNFLQRDSAKEMMAKIYSVPYTPKDNDTVSMDVPTFPDRTNFTTYAIRQWPKHFARIPRDLKSPDLLNDFIESGSARDYARADWVLAQPISRSLRFQLSYPLFAARGLADDAEKWCNGDEDISRGLYESALWGYRDTARSLLVRIDHSVEALQEALITASANGCEETLMDIINHIGVKHENFPWPKPLLYRVVWLGLHKVTSTLLDAGVPVDGSDNRTQRATPIHSAARHGHIGIAKLLLDKRASPMSRGPWGQTPAHIASTSGHADIIRLLRESGADLNARDENNFTPLYEACLWGNFETVKVLLEQGADARLGTSIEQDSPGWTPLIVAAEEGHVRCVEILLKAEADPNLRGPHGTSLHYALGSGHENICVNICRLLLDNGADPNHSALSPPILAQIFLTLKKEEVRFQLLKLFTKHGACVNHIDNAKMSPLMHAAQLGDVSCVEHLLDCGADVNLVDNDGRTAFSLAVDKGSVEVIRLLIKAEERHGNDRNGQAPLFRALNNEAMVRFLLEHEADPNVRDKNELTPLMHAAERDLPGAVKLLLRYGAEVDLEIGRTTGNPASGQTALTYAAISGAAEVTCLLVEAGAKVNHRHYDGSRAVHRAVGGASMRTLLEFRPDINVPDNDYNTPLHFVRSSTPLEHVQLLVHAGANLDLQNKEGCTPLSIALYNDNDAVASYMIERQANVNIASPVYGAPLHLACQRSAIDMIRRLVEAGADVDLAVSGVQGTPLQAAVLRQEPCFGETNDIISYLTEEAGVDINRTGGRHGSALAVAAWRGSSATVSFLLEKGAAPELTDGMGRLPLHLAMLSGLSHVKLILEAAGVHLRARDKTGRSALHWAAQGGNADILGYVIGLLSDDESFRVDDKDHDGWTALCWASRGCGMKSRPARLTAQIEVIKLLLEHGADVNVKARFSTKESWTPLRIAMYSCATDEVLELLDPEGGRMTGFGRAETTAFLHSGYFCTFCLGEIRGIRYQCKDCPNFYFCYKCNNSRSRLHTEGHLFDEIGPELMFASDTSETSSDSEEDLQS</sequence>
<feature type="repeat" description="ANK" evidence="6">
    <location>
        <begin position="1057"/>
        <end position="1093"/>
    </location>
</feature>
<evidence type="ECO:0000256" key="7">
    <source>
        <dbReference type="SAM" id="MobiDB-lite"/>
    </source>
</evidence>
<keyword evidence="3" id="KW-0863">Zinc-finger</keyword>
<dbReference type="GO" id="GO:0008270">
    <property type="term" value="F:zinc ion binding"/>
    <property type="evidence" value="ECO:0007669"/>
    <property type="project" value="UniProtKB-KW"/>
</dbReference>
<dbReference type="InterPro" id="IPR000433">
    <property type="entry name" value="Znf_ZZ"/>
</dbReference>
<dbReference type="PROSITE" id="PS50088">
    <property type="entry name" value="ANK_REPEAT"/>
    <property type="match status" value="12"/>
</dbReference>
<feature type="region of interest" description="Disordered" evidence="7">
    <location>
        <begin position="1"/>
        <end position="20"/>
    </location>
</feature>
<feature type="repeat" description="ANK" evidence="6">
    <location>
        <begin position="1025"/>
        <end position="1057"/>
    </location>
</feature>
<feature type="repeat" description="ANK" evidence="6">
    <location>
        <begin position="1330"/>
        <end position="1362"/>
    </location>
</feature>
<dbReference type="SMART" id="SM00248">
    <property type="entry name" value="ANK"/>
    <property type="match status" value="17"/>
</dbReference>
<dbReference type="EMBL" id="NPHW01004699">
    <property type="protein sequence ID" value="OXV07603.1"/>
    <property type="molecule type" value="Genomic_DNA"/>
</dbReference>
<dbReference type="Gene3D" id="1.25.40.20">
    <property type="entry name" value="Ankyrin repeat-containing domain"/>
    <property type="match status" value="4"/>
</dbReference>
<gene>
    <name evidence="9" type="ORF">Egran_04632</name>
</gene>
<evidence type="ECO:0000256" key="1">
    <source>
        <dbReference type="ARBA" id="ARBA00022723"/>
    </source>
</evidence>
<dbReference type="InterPro" id="IPR002110">
    <property type="entry name" value="Ankyrin_rpt"/>
</dbReference>
<evidence type="ECO:0000256" key="5">
    <source>
        <dbReference type="ARBA" id="ARBA00023043"/>
    </source>
</evidence>
<evidence type="ECO:0000256" key="2">
    <source>
        <dbReference type="ARBA" id="ARBA00022737"/>
    </source>
</evidence>
<dbReference type="Pfam" id="PF12796">
    <property type="entry name" value="Ank_2"/>
    <property type="match status" value="5"/>
</dbReference>
<evidence type="ECO:0000256" key="6">
    <source>
        <dbReference type="PROSITE-ProRule" id="PRU00023"/>
    </source>
</evidence>
<feature type="compositionally biased region" description="Low complexity" evidence="7">
    <location>
        <begin position="1"/>
        <end position="12"/>
    </location>
</feature>
<feature type="repeat" description="ANK" evidence="6">
    <location>
        <begin position="1363"/>
        <end position="1395"/>
    </location>
</feature>
<evidence type="ECO:0000259" key="8">
    <source>
        <dbReference type="PROSITE" id="PS01357"/>
    </source>
</evidence>
<dbReference type="PROSITE" id="PS01357">
    <property type="entry name" value="ZF_ZZ_1"/>
    <property type="match status" value="1"/>
</dbReference>
<evidence type="ECO:0000256" key="3">
    <source>
        <dbReference type="ARBA" id="ARBA00022771"/>
    </source>
</evidence>
<name>A0A232LTX0_9EURO</name>
<dbReference type="PRINTS" id="PR01415">
    <property type="entry name" value="ANKYRIN"/>
</dbReference>
<dbReference type="InterPro" id="IPR056884">
    <property type="entry name" value="NPHP3-like_N"/>
</dbReference>
<proteinExistence type="predicted"/>
<dbReference type="CDD" id="cd02249">
    <property type="entry name" value="ZZ"/>
    <property type="match status" value="1"/>
</dbReference>
<dbReference type="PANTHER" id="PTHR24166">
    <property type="entry name" value="ROLLING PEBBLES, ISOFORM B"/>
    <property type="match status" value="1"/>
</dbReference>
<dbReference type="Gene3D" id="3.30.60.90">
    <property type="match status" value="1"/>
</dbReference>
<keyword evidence="5 6" id="KW-0040">ANK repeat</keyword>
<feature type="repeat" description="ANK" evidence="6">
    <location>
        <begin position="921"/>
        <end position="953"/>
    </location>
</feature>
<dbReference type="Proteomes" id="UP000243515">
    <property type="component" value="Unassembled WGS sequence"/>
</dbReference>
<keyword evidence="4" id="KW-0862">Zinc</keyword>
<feature type="repeat" description="ANK" evidence="6">
    <location>
        <begin position="1400"/>
        <end position="1428"/>
    </location>
</feature>
<feature type="repeat" description="ANK" evidence="6">
    <location>
        <begin position="1503"/>
        <end position="1535"/>
    </location>
</feature>
<feature type="repeat" description="ANK" evidence="6">
    <location>
        <begin position="987"/>
        <end position="1019"/>
    </location>
</feature>
<keyword evidence="2" id="KW-0677">Repeat</keyword>
<evidence type="ECO:0000313" key="10">
    <source>
        <dbReference type="Proteomes" id="UP000243515"/>
    </source>
</evidence>